<dbReference type="InterPro" id="IPR041117">
    <property type="entry name" value="SoxA_A3"/>
</dbReference>
<evidence type="ECO:0000259" key="4">
    <source>
        <dbReference type="Pfam" id="PF17806"/>
    </source>
</evidence>
<dbReference type="Pfam" id="PF17806">
    <property type="entry name" value="SO_alpha_A3"/>
    <property type="match status" value="1"/>
</dbReference>
<dbReference type="InterPro" id="IPR023753">
    <property type="entry name" value="FAD/NAD-binding_dom"/>
</dbReference>
<accession>A0A382CJX5</accession>
<evidence type="ECO:0008006" key="6">
    <source>
        <dbReference type="Google" id="ProtNLM"/>
    </source>
</evidence>
<keyword evidence="1" id="KW-0560">Oxidoreductase</keyword>
<dbReference type="EMBL" id="UINC01034865">
    <property type="protein sequence ID" value="SVB26365.1"/>
    <property type="molecule type" value="Genomic_DNA"/>
</dbReference>
<dbReference type="PRINTS" id="PR00368">
    <property type="entry name" value="FADPNR"/>
</dbReference>
<feature type="non-terminal residue" evidence="5">
    <location>
        <position position="1"/>
    </location>
</feature>
<evidence type="ECO:0000259" key="3">
    <source>
        <dbReference type="Pfam" id="PF07992"/>
    </source>
</evidence>
<gene>
    <name evidence="5" type="ORF">METZ01_LOCUS179219</name>
</gene>
<feature type="domain" description="FAD/NAD(P)-binding" evidence="3">
    <location>
        <begin position="1"/>
        <end position="244"/>
    </location>
</feature>
<evidence type="ECO:0000256" key="1">
    <source>
        <dbReference type="ARBA" id="ARBA00023002"/>
    </source>
</evidence>
<feature type="domain" description="GCVT N-terminal" evidence="2">
    <location>
        <begin position="423"/>
        <end position="627"/>
    </location>
</feature>
<protein>
    <recommendedName>
        <fullName evidence="6">FAD/NAD(P)-binding domain-containing protein</fullName>
    </recommendedName>
</protein>
<dbReference type="Pfam" id="PF07992">
    <property type="entry name" value="Pyr_redox_2"/>
    <property type="match status" value="1"/>
</dbReference>
<dbReference type="SUPFAM" id="SSF103025">
    <property type="entry name" value="Folate-binding domain"/>
    <property type="match status" value="1"/>
</dbReference>
<name>A0A382CJX5_9ZZZZ</name>
<dbReference type="AlphaFoldDB" id="A0A382CJX5"/>
<dbReference type="PANTHER" id="PTHR43757:SF2">
    <property type="entry name" value="AMINOMETHYLTRANSFERASE, MITOCHONDRIAL"/>
    <property type="match status" value="1"/>
</dbReference>
<dbReference type="Gene3D" id="3.30.1360.120">
    <property type="entry name" value="Probable tRNA modification gtpase trme, domain 1"/>
    <property type="match status" value="1"/>
</dbReference>
<evidence type="ECO:0000259" key="2">
    <source>
        <dbReference type="Pfam" id="PF01571"/>
    </source>
</evidence>
<dbReference type="InterPro" id="IPR028896">
    <property type="entry name" value="GcvT/YgfZ/DmdA"/>
</dbReference>
<feature type="domain" description="SoxA A3" evidence="4">
    <location>
        <begin position="325"/>
        <end position="407"/>
    </location>
</feature>
<dbReference type="Pfam" id="PF01571">
    <property type="entry name" value="GCV_T"/>
    <property type="match status" value="1"/>
</dbReference>
<dbReference type="Gene3D" id="3.50.50.60">
    <property type="entry name" value="FAD/NAD(P)-binding domain"/>
    <property type="match status" value="2"/>
</dbReference>
<dbReference type="InterPro" id="IPR027266">
    <property type="entry name" value="TrmE/GcvT-like"/>
</dbReference>
<proteinExistence type="predicted"/>
<dbReference type="GO" id="GO:0016491">
    <property type="term" value="F:oxidoreductase activity"/>
    <property type="evidence" value="ECO:0007669"/>
    <property type="project" value="UniProtKB-KW"/>
</dbReference>
<sequence>VLVIGSGPAGISAALEAAKKNIDVILLEQDSIVGGNSLSEKDFDSALLYNQLKSSGIRIMSRTTAFGVYDNTVVGALERVTDHLPQPSEKLPRQRFWTIRGRHIILASGALERHAAFNNNDIPGVMTANASKHYLNRYGVLTGKNIVIATNNDSVYKTASELHEAGSKITILDSRKEINFELPKEIDHHLNTLPFSINGRKKIDSLDVCKSSDLTNKNTIICDQVLISAGWSPIVNLVSHRGIKPVWNKDNLCFVPGEIKENITVVGSAKGIWNSEQCVESGLIGANEVLNKLGIQKKEISFPSVGGWSNPIEPLFEVKSKKFPSKSFVDFQHDVTADDVRLAHREGFISVEHLKRYTTLGMANDQGKMGNIIGLSLMAELLGKTIPEVGTTVFRPPYTPVPIGALTGRNVGKHFRPLRVTPMHQWNIDHGAKMIEVGLYQRPWYYPKNNETLSESYIRETTIVRKTVGICDVTSLGKIAIQGPDATEFVNRIYTNPFAKLPIGKARYGIMLRDDGIVMDDGTSWRLGENEYFMTTSTAAAAKVMSFLEELLQTRWTDLKVNVTSVSEQWAGAAIAGPKSREVLNQCVLNPSEITNENLPFMGVLSTKLKDGTPCRVVRISFSGELA</sequence>
<feature type="non-terminal residue" evidence="5">
    <location>
        <position position="627"/>
    </location>
</feature>
<reference evidence="5" key="1">
    <citation type="submission" date="2018-05" db="EMBL/GenBank/DDBJ databases">
        <authorList>
            <person name="Lanie J.A."/>
            <person name="Ng W.-L."/>
            <person name="Kazmierczak K.M."/>
            <person name="Andrzejewski T.M."/>
            <person name="Davidsen T.M."/>
            <person name="Wayne K.J."/>
            <person name="Tettelin H."/>
            <person name="Glass J.I."/>
            <person name="Rusch D."/>
            <person name="Podicherti R."/>
            <person name="Tsui H.-C.T."/>
            <person name="Winkler M.E."/>
        </authorList>
    </citation>
    <scope>NUCLEOTIDE SEQUENCE</scope>
</reference>
<evidence type="ECO:0000313" key="5">
    <source>
        <dbReference type="EMBL" id="SVB26365.1"/>
    </source>
</evidence>
<dbReference type="SUPFAM" id="SSF51905">
    <property type="entry name" value="FAD/NAD(P)-binding domain"/>
    <property type="match status" value="1"/>
</dbReference>
<dbReference type="InterPro" id="IPR036188">
    <property type="entry name" value="FAD/NAD-bd_sf"/>
</dbReference>
<dbReference type="PANTHER" id="PTHR43757">
    <property type="entry name" value="AMINOMETHYLTRANSFERASE"/>
    <property type="match status" value="1"/>
</dbReference>
<dbReference type="InterPro" id="IPR006222">
    <property type="entry name" value="GCVT_N"/>
</dbReference>
<organism evidence="5">
    <name type="scientific">marine metagenome</name>
    <dbReference type="NCBI Taxonomy" id="408172"/>
    <lineage>
        <taxon>unclassified sequences</taxon>
        <taxon>metagenomes</taxon>
        <taxon>ecological metagenomes</taxon>
    </lineage>
</organism>